<dbReference type="AlphaFoldDB" id="A0AAJ8LN08"/>
<name>A0AAJ8LN08_9TREE</name>
<keyword evidence="2" id="KW-0812">Transmembrane</keyword>
<dbReference type="EMBL" id="CP144059">
    <property type="protein sequence ID" value="WWD20839.1"/>
    <property type="molecule type" value="Genomic_DNA"/>
</dbReference>
<reference evidence="3" key="1">
    <citation type="submission" date="2017-08" db="EMBL/GenBank/DDBJ databases">
        <authorList>
            <person name="Cuomo C."/>
            <person name="Billmyre B."/>
            <person name="Heitman J."/>
        </authorList>
    </citation>
    <scope>NUCLEOTIDE SEQUENCE</scope>
    <source>
        <strain evidence="3">CBS 12478</strain>
    </source>
</reference>
<dbReference type="RefSeq" id="XP_031859537.2">
    <property type="nucleotide sequence ID" value="XM_032006143.2"/>
</dbReference>
<dbReference type="KEGG" id="ksn:43590296"/>
<keyword evidence="2" id="KW-0472">Membrane</keyword>
<feature type="region of interest" description="Disordered" evidence="1">
    <location>
        <begin position="92"/>
        <end position="111"/>
    </location>
</feature>
<keyword evidence="4" id="KW-1185">Reference proteome</keyword>
<feature type="transmembrane region" description="Helical" evidence="2">
    <location>
        <begin position="240"/>
        <end position="260"/>
    </location>
</feature>
<accession>A0AAJ8LN08</accession>
<feature type="compositionally biased region" description="Polar residues" evidence="1">
    <location>
        <begin position="93"/>
        <end position="107"/>
    </location>
</feature>
<protein>
    <submittedName>
        <fullName evidence="3">Uncharacterized protein</fullName>
    </submittedName>
</protein>
<dbReference type="GeneID" id="43590296"/>
<evidence type="ECO:0000256" key="2">
    <source>
        <dbReference type="SAM" id="Phobius"/>
    </source>
</evidence>
<evidence type="ECO:0000256" key="1">
    <source>
        <dbReference type="SAM" id="MobiDB-lite"/>
    </source>
</evidence>
<sequence>MDLSFLHSILSSLSLYLARTHRHTLRRISRNISRTLFTIIMTTHTIPTTPSRSTSVPTTPTSHIGSTPPLTPSSSTISTLGDFTPCSHVEDVSSLTPAHTPSAQSQEYDNRRSIISIRRKPVPTHDESDAIPIIPSSVGIAVQSEENDDEDPFRSTTSLPDRSTHPPSYILPVVPISQPETETQPPSYIPSSAGIPSIDPVPTLFDISLGESSSSPTFSEDLPRYAEQTQTEPKTLAKALWKWGFLCPLFWIVGVMIMFIPLKAELPEEDPEKAQKLEEMITVLRKTEMKYAKRSMYSLVGFVALIAIIVIVVIVVMALRH</sequence>
<feature type="region of interest" description="Disordered" evidence="1">
    <location>
        <begin position="47"/>
        <end position="76"/>
    </location>
</feature>
<keyword evidence="2" id="KW-1133">Transmembrane helix</keyword>
<feature type="transmembrane region" description="Helical" evidence="2">
    <location>
        <begin position="296"/>
        <end position="319"/>
    </location>
</feature>
<feature type="region of interest" description="Disordered" evidence="1">
    <location>
        <begin position="144"/>
        <end position="165"/>
    </location>
</feature>
<proteinExistence type="predicted"/>
<evidence type="ECO:0000313" key="3">
    <source>
        <dbReference type="EMBL" id="WWD20839.1"/>
    </source>
</evidence>
<organism evidence="3 4">
    <name type="scientific">Kwoniella shandongensis</name>
    <dbReference type="NCBI Taxonomy" id="1734106"/>
    <lineage>
        <taxon>Eukaryota</taxon>
        <taxon>Fungi</taxon>
        <taxon>Dikarya</taxon>
        <taxon>Basidiomycota</taxon>
        <taxon>Agaricomycotina</taxon>
        <taxon>Tremellomycetes</taxon>
        <taxon>Tremellales</taxon>
        <taxon>Cryptococcaceae</taxon>
        <taxon>Kwoniella</taxon>
    </lineage>
</organism>
<dbReference type="Proteomes" id="UP000322225">
    <property type="component" value="Chromosome 9"/>
</dbReference>
<reference evidence="3" key="2">
    <citation type="submission" date="2024-01" db="EMBL/GenBank/DDBJ databases">
        <title>Comparative genomics of Cryptococcus and Kwoniella reveals pathogenesis evolution and contrasting modes of karyotype evolution via chromosome fusion or intercentromeric recombination.</title>
        <authorList>
            <person name="Coelho M.A."/>
            <person name="David-Palma M."/>
            <person name="Shea T."/>
            <person name="Bowers K."/>
            <person name="McGinley-Smith S."/>
            <person name="Mohammad A.W."/>
            <person name="Gnirke A."/>
            <person name="Yurkov A.M."/>
            <person name="Nowrousian M."/>
            <person name="Sun S."/>
            <person name="Cuomo C.A."/>
            <person name="Heitman J."/>
        </authorList>
    </citation>
    <scope>NUCLEOTIDE SEQUENCE</scope>
    <source>
        <strain evidence="3">CBS 12478</strain>
    </source>
</reference>
<evidence type="ECO:0000313" key="4">
    <source>
        <dbReference type="Proteomes" id="UP000322225"/>
    </source>
</evidence>
<gene>
    <name evidence="3" type="ORF">CI109_105316</name>
</gene>